<dbReference type="GO" id="GO:0022857">
    <property type="term" value="F:transmembrane transporter activity"/>
    <property type="evidence" value="ECO:0007669"/>
    <property type="project" value="InterPro"/>
</dbReference>
<dbReference type="Gene3D" id="2.40.50.100">
    <property type="match status" value="1"/>
</dbReference>
<dbReference type="InterPro" id="IPR006143">
    <property type="entry name" value="RND_pump_MFP"/>
</dbReference>
<dbReference type="Gene3D" id="2.40.30.170">
    <property type="match status" value="1"/>
</dbReference>
<keyword evidence="2" id="KW-0813">Transport</keyword>
<dbReference type="InterPro" id="IPR058649">
    <property type="entry name" value="CzcB_C"/>
</dbReference>
<dbReference type="Pfam" id="PF25973">
    <property type="entry name" value="BSH_CzcB"/>
    <property type="match status" value="1"/>
</dbReference>
<dbReference type="Pfam" id="PF25954">
    <property type="entry name" value="Beta-barrel_RND_2"/>
    <property type="match status" value="1"/>
</dbReference>
<comment type="similarity">
    <text evidence="1">Belongs to the membrane fusion protein (MFP) (TC 8.A.1) family.</text>
</comment>
<reference evidence="6 7" key="1">
    <citation type="journal article" date="2020" name="Nature">
        <title>Bacterial chemolithoautotrophy via manganese oxidation.</title>
        <authorList>
            <person name="Yu H."/>
            <person name="Leadbetter J.R."/>
        </authorList>
    </citation>
    <scope>NUCLEOTIDE SEQUENCE [LARGE SCALE GENOMIC DNA]</scope>
    <source>
        <strain evidence="6 7">Mn-1</strain>
    </source>
</reference>
<organism evidence="6 7">
    <name type="scientific">Candidatus Manganitrophus noduliformans</name>
    <dbReference type="NCBI Taxonomy" id="2606439"/>
    <lineage>
        <taxon>Bacteria</taxon>
        <taxon>Pseudomonadati</taxon>
        <taxon>Nitrospirota</taxon>
        <taxon>Nitrospiria</taxon>
        <taxon>Candidatus Troglogloeales</taxon>
        <taxon>Candidatus Manganitrophaceae</taxon>
        <taxon>Candidatus Manganitrophus</taxon>
    </lineage>
</organism>
<feature type="domain" description="CusB-like beta-barrel" evidence="3">
    <location>
        <begin position="244"/>
        <end position="316"/>
    </location>
</feature>
<name>A0A7X6IDE6_9BACT</name>
<gene>
    <name evidence="6" type="ORF">MNODULE_22430</name>
</gene>
<dbReference type="GO" id="GO:0030313">
    <property type="term" value="C:cell envelope"/>
    <property type="evidence" value="ECO:0007669"/>
    <property type="project" value="TreeGrafter"/>
</dbReference>
<evidence type="ECO:0000256" key="2">
    <source>
        <dbReference type="ARBA" id="ARBA00022448"/>
    </source>
</evidence>
<evidence type="ECO:0000259" key="4">
    <source>
        <dbReference type="Pfam" id="PF25973"/>
    </source>
</evidence>
<dbReference type="PANTHER" id="PTHR30097:SF4">
    <property type="entry name" value="SLR6042 PROTEIN"/>
    <property type="match status" value="1"/>
</dbReference>
<evidence type="ECO:0000259" key="3">
    <source>
        <dbReference type="Pfam" id="PF25954"/>
    </source>
</evidence>
<dbReference type="EMBL" id="VTOW01000008">
    <property type="protein sequence ID" value="NKE73521.1"/>
    <property type="molecule type" value="Genomic_DNA"/>
</dbReference>
<feature type="domain" description="CzcB-like C-terminal circularly permuted SH3-like" evidence="5">
    <location>
        <begin position="328"/>
        <end position="388"/>
    </location>
</feature>
<sequence>MTFREWVGIVLLAAIGMGLPSGCSRRAESEKGIEKRSERPGNALAKEESGLILLSPESQALAEIKTEEVMPRHLSIELEASGTIQVNENRLTRVGSRIPGRVIEVAAGLGDYVRSGDSLATVDSPELGQAQSEYLTVRAKLLVAKNAYERARRLVEGKVISTGEFQRREGEYRAIQAEGQASQARLQLLGMTHEEMRALESQNTIRSQVVIPSPLSGTVIGRDVTRGEMVEPARTLFTIADLSTLWGIAGIPEKDLSTIKKGLLTEVSVPAYPQERFKGKITYLSDIIDPSTRTLKVRIEVENLRGKLKPEMFASFLILTEKTEEKLVIQESAVQREGARTIVFVAHEGGSFEKRVVGLGRRSQDYYEVASGLYPGEKVVIKGAFALKSETFKDQMEAD</sequence>
<dbReference type="InterPro" id="IPR058647">
    <property type="entry name" value="BSH_CzcB-like"/>
</dbReference>
<dbReference type="GO" id="GO:0015679">
    <property type="term" value="P:plasma membrane copper ion transport"/>
    <property type="evidence" value="ECO:0007669"/>
    <property type="project" value="TreeGrafter"/>
</dbReference>
<dbReference type="FunFam" id="2.40.30.170:FF:000010">
    <property type="entry name" value="Efflux RND transporter periplasmic adaptor subunit"/>
    <property type="match status" value="1"/>
</dbReference>
<dbReference type="InterPro" id="IPR051909">
    <property type="entry name" value="MFP_Cation_Efflux"/>
</dbReference>
<evidence type="ECO:0000256" key="1">
    <source>
        <dbReference type="ARBA" id="ARBA00009477"/>
    </source>
</evidence>
<feature type="domain" description="CzcB-like barrel-sandwich hybrid" evidence="4">
    <location>
        <begin position="91"/>
        <end position="241"/>
    </location>
</feature>
<dbReference type="PANTHER" id="PTHR30097">
    <property type="entry name" value="CATION EFFLUX SYSTEM PROTEIN CUSB"/>
    <property type="match status" value="1"/>
</dbReference>
<dbReference type="NCBIfam" id="TIGR01730">
    <property type="entry name" value="RND_mfp"/>
    <property type="match status" value="1"/>
</dbReference>
<dbReference type="Pfam" id="PF25975">
    <property type="entry name" value="CzcB_C"/>
    <property type="match status" value="1"/>
</dbReference>
<evidence type="ECO:0000259" key="5">
    <source>
        <dbReference type="Pfam" id="PF25975"/>
    </source>
</evidence>
<dbReference type="Proteomes" id="UP000534783">
    <property type="component" value="Unassembled WGS sequence"/>
</dbReference>
<dbReference type="AlphaFoldDB" id="A0A7X6IDE6"/>
<protein>
    <submittedName>
        <fullName evidence="6">Efflux RND transporter periplasmic adaptor subunit</fullName>
    </submittedName>
</protein>
<evidence type="ECO:0000313" key="7">
    <source>
        <dbReference type="Proteomes" id="UP000534783"/>
    </source>
</evidence>
<accession>A0A7X6IDE6</accession>
<comment type="caution">
    <text evidence="6">The sequence shown here is derived from an EMBL/GenBank/DDBJ whole genome shotgun (WGS) entry which is preliminary data.</text>
</comment>
<evidence type="ECO:0000313" key="6">
    <source>
        <dbReference type="EMBL" id="NKE73521.1"/>
    </source>
</evidence>
<dbReference type="InterPro" id="IPR058792">
    <property type="entry name" value="Beta-barrel_RND_2"/>
</dbReference>
<dbReference type="SUPFAM" id="SSF111369">
    <property type="entry name" value="HlyD-like secretion proteins"/>
    <property type="match status" value="1"/>
</dbReference>
<dbReference type="Gene3D" id="1.10.287.470">
    <property type="entry name" value="Helix hairpin bin"/>
    <property type="match status" value="1"/>
</dbReference>
<dbReference type="GO" id="GO:0060003">
    <property type="term" value="P:copper ion export"/>
    <property type="evidence" value="ECO:0007669"/>
    <property type="project" value="TreeGrafter"/>
</dbReference>
<keyword evidence="7" id="KW-1185">Reference proteome</keyword>
<dbReference type="GO" id="GO:0016020">
    <property type="term" value="C:membrane"/>
    <property type="evidence" value="ECO:0007669"/>
    <property type="project" value="InterPro"/>
</dbReference>
<dbReference type="Gene3D" id="2.40.420.20">
    <property type="match status" value="1"/>
</dbReference>
<proteinExistence type="inferred from homology"/>